<gene>
    <name evidence="2" type="ORF">M20_0704</name>
</gene>
<keyword evidence="1" id="KW-0812">Transmembrane</keyword>
<dbReference type="AlphaFoldDB" id="A0A0V8E8F8"/>
<protein>
    <submittedName>
        <fullName evidence="2">Uncharacterized protein</fullName>
    </submittedName>
</protein>
<evidence type="ECO:0000256" key="1">
    <source>
        <dbReference type="SAM" id="Phobius"/>
    </source>
</evidence>
<comment type="caution">
    <text evidence="2">The sequence shown here is derived from an EMBL/GenBank/DDBJ whole genome shotgun (WGS) entry which is preliminary data.</text>
</comment>
<dbReference type="RefSeq" id="WP_058211511.1">
    <property type="nucleotide sequence ID" value="NZ_LKLU01000051.1"/>
</dbReference>
<dbReference type="Proteomes" id="UP000053719">
    <property type="component" value="Unassembled WGS sequence"/>
</dbReference>
<evidence type="ECO:0000313" key="2">
    <source>
        <dbReference type="EMBL" id="KSU21896.1"/>
    </source>
</evidence>
<name>A0A0V8E8F8_LACLL</name>
<reference evidence="3" key="1">
    <citation type="submission" date="2015-10" db="EMBL/GenBank/DDBJ databases">
        <title>Draft Genome Sequences of 11 Lactococcus lactis subspecies cremoris strains.</title>
        <authorList>
            <person name="Wels M."/>
            <person name="Backus L."/>
            <person name="Boekhorst J."/>
            <person name="Dijkstra A."/>
            <person name="Beerthuizen M."/>
            <person name="Kelly W."/>
            <person name="Siezen R."/>
            <person name="Bachmann H."/>
            <person name="Van Hijum S."/>
        </authorList>
    </citation>
    <scope>NUCLEOTIDE SEQUENCE [LARGE SCALE GENOMIC DNA]</scope>
    <source>
        <strain evidence="3">M20</strain>
    </source>
</reference>
<sequence length="188" mass="22398">MINEILEIINFKGFLSLLCLLLIIFFFIFERFNTPKYKKTKNVRSDLIDIREIEDVVISVLESWNKKNFSSEKNFYSSDLLRKQEKHLVKNGVQDKSEMIWDVKVEGLNNFTIHKNKVTIEVSFIARFNCIYGDNNYLLGIAPFDFRTFIKTEQTEEENRFNVIKDVQKWQFILEDGQLKADKFNLNF</sequence>
<dbReference type="EMBL" id="LKLU01000051">
    <property type="protein sequence ID" value="KSU21896.1"/>
    <property type="molecule type" value="Genomic_DNA"/>
</dbReference>
<keyword evidence="1" id="KW-1133">Transmembrane helix</keyword>
<organism evidence="2 3">
    <name type="scientific">Lactococcus lactis subsp. lactis</name>
    <name type="common">Streptococcus lactis</name>
    <dbReference type="NCBI Taxonomy" id="1360"/>
    <lineage>
        <taxon>Bacteria</taxon>
        <taxon>Bacillati</taxon>
        <taxon>Bacillota</taxon>
        <taxon>Bacilli</taxon>
        <taxon>Lactobacillales</taxon>
        <taxon>Streptococcaceae</taxon>
        <taxon>Lactococcus</taxon>
    </lineage>
</organism>
<feature type="transmembrane region" description="Helical" evidence="1">
    <location>
        <begin position="12"/>
        <end position="29"/>
    </location>
</feature>
<evidence type="ECO:0000313" key="3">
    <source>
        <dbReference type="Proteomes" id="UP000053719"/>
    </source>
</evidence>
<dbReference type="PATRIC" id="fig|1360.114.peg.2299"/>
<accession>A0A0V8E8F8</accession>
<keyword evidence="1" id="KW-0472">Membrane</keyword>
<proteinExistence type="predicted"/>